<comment type="caution">
    <text evidence="1">The sequence shown here is derived from an EMBL/GenBank/DDBJ whole genome shotgun (WGS) entry which is preliminary data.</text>
</comment>
<proteinExistence type="predicted"/>
<keyword evidence="2" id="KW-1185">Reference proteome</keyword>
<dbReference type="EMBL" id="LAQJ01000075">
    <property type="protein sequence ID" value="KKO20739.1"/>
    <property type="molecule type" value="Genomic_DNA"/>
</dbReference>
<sequence>MIGITSLLLINAVNILLDKRQGDDSLGFLSCSASEIERTFYLFDGLAFDRMGVYHGSPYIAVFQHLLDSADVVVGLQEVGGETVA</sequence>
<dbReference type="AlphaFoldDB" id="A0A0M2V221"/>
<accession>A0A0M2V221</accession>
<name>A0A0M2V221_9BACT</name>
<reference evidence="1 2" key="1">
    <citation type="journal article" date="2013" name="BMC Microbiol.">
        <title>Identification of the type II cytochrome c maturation pathway in anammox bacteria by comparative genomics.</title>
        <authorList>
            <person name="Ferousi C."/>
            <person name="Speth D.R."/>
            <person name="Reimann J."/>
            <person name="Op den Camp H.J."/>
            <person name="Allen J.W."/>
            <person name="Keltjens J.T."/>
            <person name="Jetten M.S."/>
        </authorList>
    </citation>
    <scope>NUCLEOTIDE SEQUENCE [LARGE SCALE GENOMIC DNA]</scope>
    <source>
        <strain evidence="1">RU1</strain>
    </source>
</reference>
<protein>
    <submittedName>
        <fullName evidence="1">Uncharacterized protein</fullName>
    </submittedName>
</protein>
<evidence type="ECO:0000313" key="2">
    <source>
        <dbReference type="Proteomes" id="UP000034954"/>
    </source>
</evidence>
<gene>
    <name evidence="1" type="ORF">BROFUL_00538</name>
</gene>
<evidence type="ECO:0000313" key="1">
    <source>
        <dbReference type="EMBL" id="KKO20739.1"/>
    </source>
</evidence>
<organism evidence="1 2">
    <name type="scientific">Candidatus Brocadia fulgida</name>
    <dbReference type="NCBI Taxonomy" id="380242"/>
    <lineage>
        <taxon>Bacteria</taxon>
        <taxon>Pseudomonadati</taxon>
        <taxon>Planctomycetota</taxon>
        <taxon>Candidatus Brocadiia</taxon>
        <taxon>Candidatus Brocadiales</taxon>
        <taxon>Candidatus Brocadiaceae</taxon>
        <taxon>Candidatus Brocadia</taxon>
    </lineage>
</organism>
<dbReference type="Proteomes" id="UP000034954">
    <property type="component" value="Unassembled WGS sequence"/>
</dbReference>